<dbReference type="InterPro" id="IPR014044">
    <property type="entry name" value="CAP_dom"/>
</dbReference>
<dbReference type="RefSeq" id="WP_386845533.1">
    <property type="nucleotide sequence ID" value="NZ_JBHUMK010000046.1"/>
</dbReference>
<dbReference type="InterPro" id="IPR035940">
    <property type="entry name" value="CAP_sf"/>
</dbReference>
<accession>A0ABW5P4Q7</accession>
<feature type="chain" id="PRO_5046282985" evidence="1">
    <location>
        <begin position="23"/>
        <end position="281"/>
    </location>
</feature>
<feature type="domain" description="SCP" evidence="2">
    <location>
        <begin position="34"/>
        <end position="143"/>
    </location>
</feature>
<dbReference type="SUPFAM" id="SSF55797">
    <property type="entry name" value="PR-1-like"/>
    <property type="match status" value="1"/>
</dbReference>
<feature type="signal peptide" evidence="1">
    <location>
        <begin position="1"/>
        <end position="22"/>
    </location>
</feature>
<keyword evidence="1" id="KW-0732">Signal</keyword>
<evidence type="ECO:0000313" key="4">
    <source>
        <dbReference type="Proteomes" id="UP001597475"/>
    </source>
</evidence>
<keyword evidence="4" id="KW-1185">Reference proteome</keyword>
<evidence type="ECO:0000256" key="1">
    <source>
        <dbReference type="SAM" id="SignalP"/>
    </source>
</evidence>
<sequence length="281" mass="29266">MQRPTVQRLALLGLLASGAAFPAAPRPAPSLLDMNAVRRLAALPPVGTDAAWAAQCRAHAQYLVRTDRGDHREDPASPHRTPAGEACAHGHYFVSSQAAAGTERALAYWAAGPFHLPQLIDPRLRRVALGAAHDAAGSVQTAVVLDVRRGLSGPGAYPVRFPAPGVRSPLREAARSEWPDPLPACAGYTAPVGAPMALLLGPGQTVQAAALKVNGKPAPACLLTAGRYRGASGTDTRVGRGVLAAQGAAVLLPRFPLPAGAEVRVSFAAQGKRHAWSFRVR</sequence>
<dbReference type="EMBL" id="JBHUMK010000046">
    <property type="protein sequence ID" value="MFD2609843.1"/>
    <property type="molecule type" value="Genomic_DNA"/>
</dbReference>
<organism evidence="3 4">
    <name type="scientific">Deinococcus taklimakanensis</name>
    <dbReference type="NCBI Taxonomy" id="536443"/>
    <lineage>
        <taxon>Bacteria</taxon>
        <taxon>Thermotogati</taxon>
        <taxon>Deinococcota</taxon>
        <taxon>Deinococci</taxon>
        <taxon>Deinococcales</taxon>
        <taxon>Deinococcaceae</taxon>
        <taxon>Deinococcus</taxon>
    </lineage>
</organism>
<evidence type="ECO:0000313" key="3">
    <source>
        <dbReference type="EMBL" id="MFD2609843.1"/>
    </source>
</evidence>
<gene>
    <name evidence="3" type="ORF">ACFSR9_10405</name>
</gene>
<dbReference type="Gene3D" id="3.40.33.10">
    <property type="entry name" value="CAP"/>
    <property type="match status" value="1"/>
</dbReference>
<reference evidence="4" key="1">
    <citation type="journal article" date="2019" name="Int. J. Syst. Evol. Microbiol.">
        <title>The Global Catalogue of Microorganisms (GCM) 10K type strain sequencing project: providing services to taxonomists for standard genome sequencing and annotation.</title>
        <authorList>
            <consortium name="The Broad Institute Genomics Platform"/>
            <consortium name="The Broad Institute Genome Sequencing Center for Infectious Disease"/>
            <person name="Wu L."/>
            <person name="Ma J."/>
        </authorList>
    </citation>
    <scope>NUCLEOTIDE SEQUENCE [LARGE SCALE GENOMIC DNA]</scope>
    <source>
        <strain evidence="4">KCTC 33842</strain>
    </source>
</reference>
<dbReference type="Pfam" id="PF00188">
    <property type="entry name" value="CAP"/>
    <property type="match status" value="1"/>
</dbReference>
<name>A0ABW5P4Q7_9DEIO</name>
<comment type="caution">
    <text evidence="3">The sequence shown here is derived from an EMBL/GenBank/DDBJ whole genome shotgun (WGS) entry which is preliminary data.</text>
</comment>
<dbReference type="Proteomes" id="UP001597475">
    <property type="component" value="Unassembled WGS sequence"/>
</dbReference>
<protein>
    <submittedName>
        <fullName evidence="3">CAP domain-containing protein</fullName>
    </submittedName>
</protein>
<proteinExistence type="predicted"/>
<evidence type="ECO:0000259" key="2">
    <source>
        <dbReference type="Pfam" id="PF00188"/>
    </source>
</evidence>